<feature type="transmembrane region" description="Helical" evidence="8">
    <location>
        <begin position="188"/>
        <end position="210"/>
    </location>
</feature>
<dbReference type="InterPro" id="IPR043429">
    <property type="entry name" value="ArtM/GltK/GlnP/TcyL/YhdX-like"/>
</dbReference>
<evidence type="ECO:0000313" key="10">
    <source>
        <dbReference type="Proteomes" id="UP000321062"/>
    </source>
</evidence>
<keyword evidence="5 8" id="KW-0812">Transmembrane</keyword>
<dbReference type="Gene3D" id="1.10.3720.10">
    <property type="entry name" value="MetI-like"/>
    <property type="match status" value="1"/>
</dbReference>
<protein>
    <submittedName>
        <fullName evidence="9">Amino acid ABC transporter permease</fullName>
    </submittedName>
</protein>
<dbReference type="PROSITE" id="PS50928">
    <property type="entry name" value="ABC_TM1"/>
    <property type="match status" value="1"/>
</dbReference>
<dbReference type="PANTHER" id="PTHR30614:SF35">
    <property type="entry name" value="ABC TRANSPORTER PERMEASE PROTEIN"/>
    <property type="match status" value="1"/>
</dbReference>
<dbReference type="NCBIfam" id="TIGR01726">
    <property type="entry name" value="HEQRo_perm_3TM"/>
    <property type="match status" value="1"/>
</dbReference>
<keyword evidence="4" id="KW-1003">Cell membrane</keyword>
<comment type="similarity">
    <text evidence="2">Belongs to the binding-protein-dependent transport system permease family. HisMQ subfamily.</text>
</comment>
<dbReference type="RefSeq" id="WP_049707253.1">
    <property type="nucleotide sequence ID" value="NZ_BMFM01000001.1"/>
</dbReference>
<evidence type="ECO:0000256" key="3">
    <source>
        <dbReference type="ARBA" id="ARBA00022448"/>
    </source>
</evidence>
<evidence type="ECO:0000313" key="9">
    <source>
        <dbReference type="EMBL" id="QEE18776.1"/>
    </source>
</evidence>
<keyword evidence="6 8" id="KW-1133">Transmembrane helix</keyword>
<gene>
    <name evidence="9" type="ORF">FNA67_00640</name>
</gene>
<evidence type="ECO:0000256" key="2">
    <source>
        <dbReference type="ARBA" id="ARBA00010072"/>
    </source>
</evidence>
<dbReference type="KEGG" id="yti:FNA67_00640"/>
<feature type="transmembrane region" description="Helical" evidence="8">
    <location>
        <begin position="20"/>
        <end position="43"/>
    </location>
</feature>
<dbReference type="Pfam" id="PF00528">
    <property type="entry name" value="BPD_transp_1"/>
    <property type="match status" value="1"/>
</dbReference>
<evidence type="ECO:0000256" key="5">
    <source>
        <dbReference type="ARBA" id="ARBA00022692"/>
    </source>
</evidence>
<feature type="transmembrane region" description="Helical" evidence="8">
    <location>
        <begin position="81"/>
        <end position="103"/>
    </location>
</feature>
<evidence type="ECO:0000256" key="7">
    <source>
        <dbReference type="ARBA" id="ARBA00023136"/>
    </source>
</evidence>
<dbReference type="InterPro" id="IPR000515">
    <property type="entry name" value="MetI-like"/>
</dbReference>
<dbReference type="Proteomes" id="UP000321062">
    <property type="component" value="Chromosome"/>
</dbReference>
<dbReference type="GO" id="GO:0006865">
    <property type="term" value="P:amino acid transport"/>
    <property type="evidence" value="ECO:0007669"/>
    <property type="project" value="TreeGrafter"/>
</dbReference>
<dbReference type="GO" id="GO:0043190">
    <property type="term" value="C:ATP-binding cassette (ABC) transporter complex"/>
    <property type="evidence" value="ECO:0007669"/>
    <property type="project" value="InterPro"/>
</dbReference>
<dbReference type="InterPro" id="IPR010065">
    <property type="entry name" value="AA_ABC_transptr_permease_3TM"/>
</dbReference>
<dbReference type="OrthoDB" id="7341446at2"/>
<name>A0A5B9DIA0_9HYPH</name>
<dbReference type="GO" id="GO:0022857">
    <property type="term" value="F:transmembrane transporter activity"/>
    <property type="evidence" value="ECO:0007669"/>
    <property type="project" value="InterPro"/>
</dbReference>
<reference evidence="9 10" key="1">
    <citation type="journal article" date="2015" name="Int. J. Syst. Evol. Microbiol.">
        <title>Youhaiella tibetensis gen. nov., sp. nov., isolated from subsurface sediment.</title>
        <authorList>
            <person name="Wang Y.X."/>
            <person name="Huang F.Q."/>
            <person name="Nogi Y."/>
            <person name="Pang S.J."/>
            <person name="Wang P.K."/>
            <person name="Lv J."/>
        </authorList>
    </citation>
    <scope>NUCLEOTIDE SEQUENCE [LARGE SCALE GENOMIC DNA]</scope>
    <source>
        <strain evidence="10">fig4</strain>
    </source>
</reference>
<feature type="transmembrane region" description="Helical" evidence="8">
    <location>
        <begin position="149"/>
        <end position="168"/>
    </location>
</feature>
<dbReference type="InterPro" id="IPR035906">
    <property type="entry name" value="MetI-like_sf"/>
</dbReference>
<evidence type="ECO:0000256" key="6">
    <source>
        <dbReference type="ARBA" id="ARBA00022989"/>
    </source>
</evidence>
<evidence type="ECO:0000256" key="4">
    <source>
        <dbReference type="ARBA" id="ARBA00022475"/>
    </source>
</evidence>
<accession>A0A5B9DIA0</accession>
<dbReference type="SUPFAM" id="SSF161098">
    <property type="entry name" value="MetI-like"/>
    <property type="match status" value="1"/>
</dbReference>
<comment type="subcellular location">
    <subcellularLocation>
        <location evidence="1">Cell inner membrane</location>
        <topology evidence="1">Multi-pass membrane protein</topology>
    </subcellularLocation>
    <subcellularLocation>
        <location evidence="8">Cell membrane</location>
        <topology evidence="8">Multi-pass membrane protein</topology>
    </subcellularLocation>
</comment>
<keyword evidence="7 8" id="KW-0472">Membrane</keyword>
<dbReference type="PANTHER" id="PTHR30614">
    <property type="entry name" value="MEMBRANE COMPONENT OF AMINO ACID ABC TRANSPORTER"/>
    <property type="match status" value="1"/>
</dbReference>
<keyword evidence="3 8" id="KW-0813">Transport</keyword>
<keyword evidence="10" id="KW-1185">Reference proteome</keyword>
<evidence type="ECO:0000256" key="8">
    <source>
        <dbReference type="RuleBase" id="RU363032"/>
    </source>
</evidence>
<proteinExistence type="inferred from homology"/>
<organism evidence="9 10">
    <name type="scientific">Paradevosia tibetensis</name>
    <dbReference type="NCBI Taxonomy" id="1447062"/>
    <lineage>
        <taxon>Bacteria</taxon>
        <taxon>Pseudomonadati</taxon>
        <taxon>Pseudomonadota</taxon>
        <taxon>Alphaproteobacteria</taxon>
        <taxon>Hyphomicrobiales</taxon>
        <taxon>Devosiaceae</taxon>
        <taxon>Paradevosia</taxon>
    </lineage>
</organism>
<dbReference type="EMBL" id="CP041690">
    <property type="protein sequence ID" value="QEE18776.1"/>
    <property type="molecule type" value="Genomic_DNA"/>
</dbReference>
<dbReference type="AlphaFoldDB" id="A0A5B9DIA0"/>
<dbReference type="CDD" id="cd06261">
    <property type="entry name" value="TM_PBP2"/>
    <property type="match status" value="1"/>
</dbReference>
<evidence type="ECO:0000256" key="1">
    <source>
        <dbReference type="ARBA" id="ARBA00004429"/>
    </source>
</evidence>
<feature type="transmembrane region" description="Helical" evidence="8">
    <location>
        <begin position="55"/>
        <end position="75"/>
    </location>
</feature>
<sequence length="224" mass="23903">MRLDLSILVPHLGFLAEGALLTAQACGLALIGSLIMGALVAIARTSSSRAIRGVAFAYVDLFRNVPFIVQLFFFYYGLPELGIYIDAFTTGVISLSIAGGAFASDVIRSGILAIDPGIIEAAEVSGLSRRKTFTRIVLPIALRTSVRPLGSVFINLILTSSILSTITLNELTGTAKIVASDTFKPFEVYVVLLVVYAALTYLVSILIGLLHKRLNRDLVEGAVA</sequence>